<comment type="caution">
    <text evidence="1">The sequence shown here is derived from an EMBL/GenBank/DDBJ whole genome shotgun (WGS) entry which is preliminary data.</text>
</comment>
<dbReference type="AlphaFoldDB" id="A0A1B5KWZ4"/>
<reference evidence="2" key="1">
    <citation type="journal article" date="2016" name="Genome Announc.">
        <title>Genome sequence of Ustilaginoidea virens IPU010, a rice pathogenic fungus causing false smut.</title>
        <authorList>
            <person name="Kumagai T."/>
            <person name="Ishii T."/>
            <person name="Terai G."/>
            <person name="Umemura M."/>
            <person name="Machida M."/>
            <person name="Asai K."/>
        </authorList>
    </citation>
    <scope>NUCLEOTIDE SEQUENCE [LARGE SCALE GENOMIC DNA]</scope>
    <source>
        <strain evidence="2">IPU010</strain>
    </source>
</reference>
<evidence type="ECO:0000313" key="2">
    <source>
        <dbReference type="Proteomes" id="UP000054053"/>
    </source>
</evidence>
<proteinExistence type="predicted"/>
<name>A0A1B5KWZ4_USTVR</name>
<accession>A0A1B5KWZ4</accession>
<dbReference type="Proteomes" id="UP000054053">
    <property type="component" value="Unassembled WGS sequence"/>
</dbReference>
<protein>
    <submittedName>
        <fullName evidence="1">Uncharacterized protein</fullName>
    </submittedName>
</protein>
<evidence type="ECO:0000313" key="1">
    <source>
        <dbReference type="EMBL" id="GAO14515.1"/>
    </source>
</evidence>
<organism evidence="1 2">
    <name type="scientific">Ustilaginoidea virens</name>
    <name type="common">Rice false smut fungus</name>
    <name type="synonym">Villosiclava virens</name>
    <dbReference type="NCBI Taxonomy" id="1159556"/>
    <lineage>
        <taxon>Eukaryota</taxon>
        <taxon>Fungi</taxon>
        <taxon>Dikarya</taxon>
        <taxon>Ascomycota</taxon>
        <taxon>Pezizomycotina</taxon>
        <taxon>Sordariomycetes</taxon>
        <taxon>Hypocreomycetidae</taxon>
        <taxon>Hypocreales</taxon>
        <taxon>Clavicipitaceae</taxon>
        <taxon>Ustilaginoidea</taxon>
    </lineage>
</organism>
<dbReference type="EMBL" id="BBTG02000015">
    <property type="protein sequence ID" value="GAO14515.1"/>
    <property type="molecule type" value="Genomic_DNA"/>
</dbReference>
<gene>
    <name evidence="1" type="ORF">UVI_02032260</name>
</gene>
<sequence>MSAITASRNVTSLTEFRGRNEVCVHVAGFFGLDTGLVEGVATGDFFRPWQKIDRLWLY</sequence>